<protein>
    <submittedName>
        <fullName evidence="2">Uncharacterized protein</fullName>
    </submittedName>
</protein>
<comment type="caution">
    <text evidence="2">The sequence shown here is derived from an EMBL/GenBank/DDBJ whole genome shotgun (WGS) entry which is preliminary data.</text>
</comment>
<keyword evidence="1" id="KW-0812">Transmembrane</keyword>
<dbReference type="Proteomes" id="UP000278475">
    <property type="component" value="Unassembled WGS sequence"/>
</dbReference>
<evidence type="ECO:0000313" key="2">
    <source>
        <dbReference type="EMBL" id="RLE47542.1"/>
    </source>
</evidence>
<accession>A0A497EN44</accession>
<feature type="transmembrane region" description="Helical" evidence="1">
    <location>
        <begin position="72"/>
        <end position="90"/>
    </location>
</feature>
<dbReference type="AlphaFoldDB" id="A0A497EN44"/>
<dbReference type="EMBL" id="QMQV01000120">
    <property type="protein sequence ID" value="RLE47542.1"/>
    <property type="molecule type" value="Genomic_DNA"/>
</dbReference>
<keyword evidence="1" id="KW-0472">Membrane</keyword>
<sequence length="96" mass="10418">MQMITFLIFLTVNLILGLIGLLKKGMLYGIIGIATCIFVAPLVATQGLVVGYTPTYENGTVVAQTPIYADTSIIVLVMFMLIVIHFISILKAGREI</sequence>
<feature type="transmembrane region" description="Helical" evidence="1">
    <location>
        <begin position="6"/>
        <end position="22"/>
    </location>
</feature>
<reference evidence="2 3" key="1">
    <citation type="submission" date="2018-06" db="EMBL/GenBank/DDBJ databases">
        <title>Extensive metabolic versatility and redundancy in microbially diverse, dynamic hydrothermal sediments.</title>
        <authorList>
            <person name="Dombrowski N."/>
            <person name="Teske A."/>
            <person name="Baker B.J."/>
        </authorList>
    </citation>
    <scope>NUCLEOTIDE SEQUENCE [LARGE SCALE GENOMIC DNA]</scope>
    <source>
        <strain evidence="2">B66_G16</strain>
    </source>
</reference>
<proteinExistence type="predicted"/>
<organism evidence="2 3">
    <name type="scientific">Thermoproteota archaeon</name>
    <dbReference type="NCBI Taxonomy" id="2056631"/>
    <lineage>
        <taxon>Archaea</taxon>
        <taxon>Thermoproteota</taxon>
    </lineage>
</organism>
<name>A0A497EN44_9CREN</name>
<evidence type="ECO:0000256" key="1">
    <source>
        <dbReference type="SAM" id="Phobius"/>
    </source>
</evidence>
<evidence type="ECO:0000313" key="3">
    <source>
        <dbReference type="Proteomes" id="UP000278475"/>
    </source>
</evidence>
<gene>
    <name evidence="2" type="ORF">DRJ31_08690</name>
</gene>
<feature type="transmembrane region" description="Helical" evidence="1">
    <location>
        <begin position="29"/>
        <end position="52"/>
    </location>
</feature>
<keyword evidence="1" id="KW-1133">Transmembrane helix</keyword>